<dbReference type="SUPFAM" id="SSF54427">
    <property type="entry name" value="NTF2-like"/>
    <property type="match status" value="1"/>
</dbReference>
<dbReference type="Gene3D" id="3.10.450.50">
    <property type="match status" value="1"/>
</dbReference>
<protein>
    <recommendedName>
        <fullName evidence="1">SnoaL-like domain-containing protein</fullName>
    </recommendedName>
</protein>
<sequence length="137" mass="15896">MNTTRDTAPQQLAMQYARFVDDRAFERLEEILVPEFTLQGPGYGSASRDEFIASLAILNDYSATFHLVGNQFGDWIDDRYQGETWCVASHIYERDGTQRKLDMGIRYEDTIVRSAERWCYASRDLNLVWTQDLPTVL</sequence>
<dbReference type="EMBL" id="BMYM01000001">
    <property type="protein sequence ID" value="GHD27155.1"/>
    <property type="molecule type" value="Genomic_DNA"/>
</dbReference>
<dbReference type="Pfam" id="PF13577">
    <property type="entry name" value="SnoaL_4"/>
    <property type="match status" value="1"/>
</dbReference>
<gene>
    <name evidence="2" type="ORF">GCM10007053_05070</name>
</gene>
<accession>A0A919CIH0</accession>
<dbReference type="AlphaFoldDB" id="A0A919CIH0"/>
<feature type="domain" description="SnoaL-like" evidence="1">
    <location>
        <begin position="10"/>
        <end position="123"/>
    </location>
</feature>
<proteinExistence type="predicted"/>
<reference evidence="2" key="1">
    <citation type="journal article" date="2014" name="Int. J. Syst. Evol. Microbiol.">
        <title>Complete genome sequence of Corynebacterium casei LMG S-19264T (=DSM 44701T), isolated from a smear-ripened cheese.</title>
        <authorList>
            <consortium name="US DOE Joint Genome Institute (JGI-PGF)"/>
            <person name="Walter F."/>
            <person name="Albersmeier A."/>
            <person name="Kalinowski J."/>
            <person name="Ruckert C."/>
        </authorList>
    </citation>
    <scope>NUCLEOTIDE SEQUENCE</scope>
    <source>
        <strain evidence="2">KCTC 23430</strain>
    </source>
</reference>
<comment type="caution">
    <text evidence="2">The sequence shown here is derived from an EMBL/GenBank/DDBJ whole genome shotgun (WGS) entry which is preliminary data.</text>
</comment>
<organism evidence="2 3">
    <name type="scientific">Parahalioglobus pacificus</name>
    <dbReference type="NCBI Taxonomy" id="930806"/>
    <lineage>
        <taxon>Bacteria</taxon>
        <taxon>Pseudomonadati</taxon>
        <taxon>Pseudomonadota</taxon>
        <taxon>Gammaproteobacteria</taxon>
        <taxon>Cellvibrionales</taxon>
        <taxon>Halieaceae</taxon>
        <taxon>Parahalioglobus</taxon>
    </lineage>
</organism>
<dbReference type="InterPro" id="IPR032710">
    <property type="entry name" value="NTF2-like_dom_sf"/>
</dbReference>
<evidence type="ECO:0000313" key="2">
    <source>
        <dbReference type="EMBL" id="GHD27155.1"/>
    </source>
</evidence>
<dbReference type="InterPro" id="IPR037401">
    <property type="entry name" value="SnoaL-like"/>
</dbReference>
<evidence type="ECO:0000259" key="1">
    <source>
        <dbReference type="Pfam" id="PF13577"/>
    </source>
</evidence>
<reference evidence="2" key="2">
    <citation type="submission" date="2020-09" db="EMBL/GenBank/DDBJ databases">
        <authorList>
            <person name="Sun Q."/>
            <person name="Kim S."/>
        </authorList>
    </citation>
    <scope>NUCLEOTIDE SEQUENCE</scope>
    <source>
        <strain evidence="2">KCTC 23430</strain>
    </source>
</reference>
<dbReference type="Proteomes" id="UP000644693">
    <property type="component" value="Unassembled WGS sequence"/>
</dbReference>
<evidence type="ECO:0000313" key="3">
    <source>
        <dbReference type="Proteomes" id="UP000644693"/>
    </source>
</evidence>
<dbReference type="RefSeq" id="WP_189474862.1">
    <property type="nucleotide sequence ID" value="NZ_BMYM01000001.1"/>
</dbReference>
<keyword evidence="3" id="KW-1185">Reference proteome</keyword>
<name>A0A919CIH0_9GAMM</name>